<feature type="signal peptide" evidence="1">
    <location>
        <begin position="1"/>
        <end position="21"/>
    </location>
</feature>
<evidence type="ECO:0000313" key="3">
    <source>
        <dbReference type="EMBL" id="ORX51383.1"/>
    </source>
</evidence>
<reference evidence="3 4" key="2">
    <citation type="submission" date="2016-08" db="EMBL/GenBank/DDBJ databases">
        <title>Pervasive Adenine N6-methylation of Active Genes in Fungi.</title>
        <authorList>
            <consortium name="DOE Joint Genome Institute"/>
            <person name="Mondo S.J."/>
            <person name="Dannebaum R.O."/>
            <person name="Kuo R.C."/>
            <person name="Labutti K."/>
            <person name="Haridas S."/>
            <person name="Kuo A."/>
            <person name="Salamov A."/>
            <person name="Ahrendt S.R."/>
            <person name="Lipzen A."/>
            <person name="Sullivan W."/>
            <person name="Andreopoulos W.B."/>
            <person name="Clum A."/>
            <person name="Lindquist E."/>
            <person name="Daum C."/>
            <person name="Ramamoorthy G.K."/>
            <person name="Gryganskyi A."/>
            <person name="Culley D."/>
            <person name="Magnuson J.K."/>
            <person name="James T.Y."/>
            <person name="O'Malley M.A."/>
            <person name="Stajich J.E."/>
            <person name="Spatafora J.W."/>
            <person name="Visel A."/>
            <person name="Grigoriev I.V."/>
        </authorList>
    </citation>
    <scope>NUCLEOTIDE SEQUENCE [LARGE SCALE GENOMIC DNA]</scope>
    <source>
        <strain evidence="4">finn</strain>
    </source>
</reference>
<gene>
    <name evidence="3" type="ORF">BCR36DRAFT_411850</name>
</gene>
<feature type="domain" description="Agd3 CBM87" evidence="2">
    <location>
        <begin position="25"/>
        <end position="247"/>
    </location>
</feature>
<keyword evidence="1" id="KW-0732">Signal</keyword>
<proteinExistence type="predicted"/>
<dbReference type="Proteomes" id="UP000193719">
    <property type="component" value="Unassembled WGS sequence"/>
</dbReference>
<dbReference type="InterPro" id="IPR056827">
    <property type="entry name" value="CBM87_Agd3"/>
</dbReference>
<dbReference type="EMBL" id="MCFH01000018">
    <property type="protein sequence ID" value="ORX51383.1"/>
    <property type="molecule type" value="Genomic_DNA"/>
</dbReference>
<reference evidence="3 4" key="1">
    <citation type="submission" date="2016-08" db="EMBL/GenBank/DDBJ databases">
        <title>Genomes of anaerobic fungi encode conserved fungal cellulosomes for biomass hydrolysis.</title>
        <authorList>
            <consortium name="DOE Joint Genome Institute"/>
            <person name="Haitjema C.H."/>
            <person name="Gilmore S.P."/>
            <person name="Henske J.K."/>
            <person name="Solomon K.V."/>
            <person name="De Groot R."/>
            <person name="Kuo A."/>
            <person name="Mondo S.J."/>
            <person name="Salamov A.A."/>
            <person name="Labutti K."/>
            <person name="Zhao Z."/>
            <person name="Chiniquy J."/>
            <person name="Barry K."/>
            <person name="Brewer H.M."/>
            <person name="Purvine S.O."/>
            <person name="Wright A.T."/>
            <person name="Boxma B."/>
            <person name="Van Alen T."/>
            <person name="Hackstein J.H."/>
            <person name="Baker S.E."/>
            <person name="Grigoriev I.V."/>
            <person name="O'Malley M.A."/>
        </authorList>
    </citation>
    <scope>NUCLEOTIDE SEQUENCE [LARGE SCALE GENOMIC DNA]</scope>
    <source>
        <strain evidence="4">finn</strain>
    </source>
</reference>
<evidence type="ECO:0000313" key="4">
    <source>
        <dbReference type="Proteomes" id="UP000193719"/>
    </source>
</evidence>
<keyword evidence="4" id="KW-1185">Reference proteome</keyword>
<protein>
    <recommendedName>
        <fullName evidence="2">Agd3 CBM87 domain-containing protein</fullName>
    </recommendedName>
</protein>
<evidence type="ECO:0000256" key="1">
    <source>
        <dbReference type="SAM" id="SignalP"/>
    </source>
</evidence>
<dbReference type="OrthoDB" id="2135907at2759"/>
<dbReference type="Pfam" id="PF25116">
    <property type="entry name" value="CBM87_Agd3"/>
    <property type="match status" value="1"/>
</dbReference>
<organism evidence="3 4">
    <name type="scientific">Piromyces finnis</name>
    <dbReference type="NCBI Taxonomy" id="1754191"/>
    <lineage>
        <taxon>Eukaryota</taxon>
        <taxon>Fungi</taxon>
        <taxon>Fungi incertae sedis</taxon>
        <taxon>Chytridiomycota</taxon>
        <taxon>Chytridiomycota incertae sedis</taxon>
        <taxon>Neocallimastigomycetes</taxon>
        <taxon>Neocallimastigales</taxon>
        <taxon>Neocallimastigaceae</taxon>
        <taxon>Piromyces</taxon>
    </lineage>
</organism>
<comment type="caution">
    <text evidence="3">The sequence shown here is derived from an EMBL/GenBank/DDBJ whole genome shotgun (WGS) entry which is preliminary data.</text>
</comment>
<evidence type="ECO:0000259" key="2">
    <source>
        <dbReference type="Pfam" id="PF25116"/>
    </source>
</evidence>
<name>A0A1Y1VAK0_9FUNG</name>
<sequence>MYFKLFSKLSLILFGSASVICQQLNKNILIVTTDDNESEDLATNSILETMEKYSINRHRIKIKKSGILDEDLHNALYDDNGNAKYKAIVFPNGRISYNDDDIWTSAIKPLQWEEIYQYSRSFGSRLVFLNEYPSNYTATMLYSDNDNNNIFTSLQKISAAPGTTGAEAINSANLDTNNIYHFPAKLQNTETVFAEPLLYFNENDVLPEKTIAAVSVNNAGAKYAAYFMAFGGWSKTSHALNILWLSWATEMDLKDLSSTQDVTTEQALLNVKNNISSDAERNRKLGILFITLSSLLTFFYLL</sequence>
<dbReference type="STRING" id="1754191.A0A1Y1VAK0"/>
<feature type="chain" id="PRO_5012598429" description="Agd3 CBM87 domain-containing protein" evidence="1">
    <location>
        <begin position="22"/>
        <end position="302"/>
    </location>
</feature>
<dbReference type="AlphaFoldDB" id="A0A1Y1VAK0"/>
<accession>A0A1Y1VAK0</accession>